<feature type="domain" description="UvrD-like helicase C-terminal" evidence="11">
    <location>
        <begin position="449"/>
        <end position="745"/>
    </location>
</feature>
<evidence type="ECO:0000256" key="3">
    <source>
        <dbReference type="ARBA" id="ARBA00022806"/>
    </source>
</evidence>
<proteinExistence type="predicted"/>
<dbReference type="InterPro" id="IPR027417">
    <property type="entry name" value="P-loop_NTPase"/>
</dbReference>
<dbReference type="Proteomes" id="UP000181901">
    <property type="component" value="Unassembled WGS sequence"/>
</dbReference>
<comment type="catalytic activity">
    <reaction evidence="6">
        <text>Couples ATP hydrolysis with the unwinding of duplex DNA by translocating in the 3'-5' direction.</text>
        <dbReference type="EC" id="5.6.2.4"/>
    </reaction>
</comment>
<comment type="caution">
    <text evidence="12">The sequence shown here is derived from an EMBL/GenBank/DDBJ whole genome shotgun (WGS) entry which is preliminary data.</text>
</comment>
<evidence type="ECO:0000313" key="12">
    <source>
        <dbReference type="EMBL" id="OIQ51520.1"/>
    </source>
</evidence>
<dbReference type="Pfam" id="PF13361">
    <property type="entry name" value="UvrD_C"/>
    <property type="match status" value="1"/>
</dbReference>
<comment type="catalytic activity">
    <reaction evidence="8">
        <text>ATP + H2O = ADP + phosphate + H(+)</text>
        <dbReference type="Rhea" id="RHEA:13065"/>
        <dbReference type="ChEBI" id="CHEBI:15377"/>
        <dbReference type="ChEBI" id="CHEBI:15378"/>
        <dbReference type="ChEBI" id="CHEBI:30616"/>
        <dbReference type="ChEBI" id="CHEBI:43474"/>
        <dbReference type="ChEBI" id="CHEBI:456216"/>
        <dbReference type="EC" id="5.6.2.4"/>
    </reaction>
</comment>
<dbReference type="PANTHER" id="PTHR11070:SF67">
    <property type="entry name" value="DNA 3'-5' HELICASE"/>
    <property type="match status" value="1"/>
</dbReference>
<evidence type="ECO:0000259" key="10">
    <source>
        <dbReference type="PROSITE" id="PS51198"/>
    </source>
</evidence>
<evidence type="ECO:0000256" key="1">
    <source>
        <dbReference type="ARBA" id="ARBA00022741"/>
    </source>
</evidence>
<dbReference type="GO" id="GO:0003677">
    <property type="term" value="F:DNA binding"/>
    <property type="evidence" value="ECO:0007669"/>
    <property type="project" value="InterPro"/>
</dbReference>
<protein>
    <recommendedName>
        <fullName evidence="7">DNA 3'-5' helicase</fullName>
        <ecNumber evidence="7">5.6.2.4</ecNumber>
    </recommendedName>
</protein>
<evidence type="ECO:0000259" key="11">
    <source>
        <dbReference type="PROSITE" id="PS51217"/>
    </source>
</evidence>
<gene>
    <name evidence="12" type="primary">addA</name>
    <name evidence="12" type="ORF">BerOc1_03474</name>
</gene>
<dbReference type="PROSITE" id="PS51198">
    <property type="entry name" value="UVRD_HELICASE_ATP_BIND"/>
    <property type="match status" value="1"/>
</dbReference>
<dbReference type="InterPro" id="IPR000212">
    <property type="entry name" value="DNA_helicase_UvrD/REP"/>
</dbReference>
<evidence type="ECO:0000256" key="4">
    <source>
        <dbReference type="ARBA" id="ARBA00022840"/>
    </source>
</evidence>
<dbReference type="GO" id="GO:0005829">
    <property type="term" value="C:cytosol"/>
    <property type="evidence" value="ECO:0007669"/>
    <property type="project" value="TreeGrafter"/>
</dbReference>
<keyword evidence="13" id="KW-1185">Reference proteome</keyword>
<dbReference type="RefSeq" id="WP_071546997.1">
    <property type="nucleotide sequence ID" value="NZ_LKAQ01000004.1"/>
</dbReference>
<dbReference type="InterPro" id="IPR014016">
    <property type="entry name" value="UvrD-like_ATP-bd"/>
</dbReference>
<keyword evidence="4 9" id="KW-0067">ATP-binding</keyword>
<dbReference type="AlphaFoldDB" id="A0A1J5N9M8"/>
<evidence type="ECO:0000256" key="5">
    <source>
        <dbReference type="ARBA" id="ARBA00023235"/>
    </source>
</evidence>
<name>A0A1J5N9M8_9BACT</name>
<feature type="binding site" evidence="9">
    <location>
        <begin position="9"/>
        <end position="16"/>
    </location>
    <ligand>
        <name>ATP</name>
        <dbReference type="ChEBI" id="CHEBI:30616"/>
    </ligand>
</feature>
<organism evidence="12 13">
    <name type="scientific">Pseudodesulfovibrio hydrargyri</name>
    <dbReference type="NCBI Taxonomy" id="2125990"/>
    <lineage>
        <taxon>Bacteria</taxon>
        <taxon>Pseudomonadati</taxon>
        <taxon>Thermodesulfobacteriota</taxon>
        <taxon>Desulfovibrionia</taxon>
        <taxon>Desulfovibrionales</taxon>
        <taxon>Desulfovibrionaceae</taxon>
    </lineage>
</organism>
<dbReference type="EC" id="5.6.2.4" evidence="7"/>
<accession>A0A1J5N9M8</accession>
<dbReference type="GO" id="GO:0005524">
    <property type="term" value="F:ATP binding"/>
    <property type="evidence" value="ECO:0007669"/>
    <property type="project" value="UniProtKB-UniRule"/>
</dbReference>
<dbReference type="SUPFAM" id="SSF52540">
    <property type="entry name" value="P-loop containing nucleoside triphosphate hydrolases"/>
    <property type="match status" value="1"/>
</dbReference>
<feature type="domain" description="UvrD-like helicase ATP-binding" evidence="10">
    <location>
        <begin position="1"/>
        <end position="448"/>
    </location>
</feature>
<evidence type="ECO:0000256" key="9">
    <source>
        <dbReference type="PROSITE-ProRule" id="PRU00560"/>
    </source>
</evidence>
<keyword evidence="3 9" id="KW-0347">Helicase</keyword>
<dbReference type="Pfam" id="PF12705">
    <property type="entry name" value="PDDEXK_1"/>
    <property type="match status" value="1"/>
</dbReference>
<dbReference type="EMBL" id="LKAQ01000004">
    <property type="protein sequence ID" value="OIQ51520.1"/>
    <property type="molecule type" value="Genomic_DNA"/>
</dbReference>
<dbReference type="PANTHER" id="PTHR11070">
    <property type="entry name" value="UVRD / RECB / PCRA DNA HELICASE FAMILY MEMBER"/>
    <property type="match status" value="1"/>
</dbReference>
<dbReference type="GO" id="GO:0016887">
    <property type="term" value="F:ATP hydrolysis activity"/>
    <property type="evidence" value="ECO:0007669"/>
    <property type="project" value="RHEA"/>
</dbReference>
<sequence>MSELRQVKASAGSGKTYQLTRRFLALLDAADERDTPFVCTNRPGRGFTWPEIMAVTFTNKAAAEMKERVVGGLKASALGIQENPACSPETARTTVGAILRRYHRLNIRTIDSLLVLLLRLFALEFGVRPDFEIVFDERELFDAVFDHFLALCEEDENAAGLLDSAVGTLIRQEGRNGFWVQDTVRDRLRELTGCVETRSSDLLTDQAAIVELLTGEYASFRQSVEAMGAHAEETGLPLNKYFRDFLTNCLDMELFDPVPDSASIKKTTVADCVLAKGKGLVDERTESFYAHLQGKWAEYRQSRAVLAGAYFLAPAIDIALRLENGLEELQRKQGMVLNSGVAGHVIDLLAEGGAVSEAYCRLGCRLHHLLVDEFQDTNRDQWRAITPLAGECLGKGGSLFFVGDVKQAIYGWRGGDSALFDEVMAQPEIAGLVERPEAENLPDNWRSHRNVVEFNNTFFANLEDPDQAAELAERVLPDADAGFRAEFADQLSQSFCDCAQSLPDKHRNTGGYVRMERIEGGGSGEIEEQTLERLNALMDDLTARRNYRDIGILVRSHTHASLVCDLLVRKNIPVITENSLQLDRHPVIRQLAGFLGFLDFPRDDAAFLAFIGGHELFLAESGLDEAELLDWLIRPRKRPLGVQFREDFPGPWQRLIEPFYNQSGLMTPYDLTMEAVRVFRVLTRHPEAELYVRRFLEVVHLAEENGYGSLSAFLEYWEEKSDQEKVPLPENIDAVRIMTIHKAKGLEFPVTIVPFHHWKTDTDRNFAVREFKGHSLLVPMKKDLGRPYQESLGRAVREQLNLLYVAWTRAREELYGFYPETARVANPVVLKAMDQFLEPDDDGVFELGDTPAGTHPSAQAVRPEPVELAPATGEADLMGWLPRLRVYRHNLDDYFFNERMRGEVAHRVMEHMLVTGDDAADIKRAMALAVQDFPELDALPDAEREKLGQDLRAMAQWALGDDRLRGWLAVGTREPEVLAPGGEFKRFDLLVTGEEAVIVDFKTGRPDPHNEVQVREYMDILGAMGGYGSPRGFLVYLDLREIREVGGEA</sequence>
<evidence type="ECO:0000313" key="13">
    <source>
        <dbReference type="Proteomes" id="UP000181901"/>
    </source>
</evidence>
<dbReference type="GO" id="GO:0000725">
    <property type="term" value="P:recombinational repair"/>
    <property type="evidence" value="ECO:0007669"/>
    <property type="project" value="TreeGrafter"/>
</dbReference>
<dbReference type="Pfam" id="PF00580">
    <property type="entry name" value="UvrD-helicase"/>
    <property type="match status" value="1"/>
</dbReference>
<evidence type="ECO:0000256" key="2">
    <source>
        <dbReference type="ARBA" id="ARBA00022801"/>
    </source>
</evidence>
<keyword evidence="2 9" id="KW-0378">Hydrolase</keyword>
<dbReference type="InterPro" id="IPR014017">
    <property type="entry name" value="DNA_helicase_UvrD-like_C"/>
</dbReference>
<keyword evidence="5" id="KW-0413">Isomerase</keyword>
<keyword evidence="1 9" id="KW-0547">Nucleotide-binding</keyword>
<dbReference type="OrthoDB" id="9810135at2"/>
<dbReference type="GO" id="GO:0043138">
    <property type="term" value="F:3'-5' DNA helicase activity"/>
    <property type="evidence" value="ECO:0007669"/>
    <property type="project" value="UniProtKB-EC"/>
</dbReference>
<dbReference type="Gene3D" id="3.40.50.300">
    <property type="entry name" value="P-loop containing nucleotide triphosphate hydrolases"/>
    <property type="match status" value="4"/>
</dbReference>
<reference evidence="12 13" key="1">
    <citation type="submission" date="2015-09" db="EMBL/GenBank/DDBJ databases">
        <title>Genome of Desulfovibrio dechloracetivorans BerOc1, a mercury methylating strain isolated from highly hydrocarbons and metals contaminated coastal sediments.</title>
        <authorList>
            <person name="Goni Urriza M."/>
            <person name="Gassie C."/>
            <person name="Bouchez O."/>
            <person name="Klopp C."/>
            <person name="Ranchou-Peyruse A."/>
            <person name="Remy G."/>
        </authorList>
    </citation>
    <scope>NUCLEOTIDE SEQUENCE [LARGE SCALE GENOMIC DNA]</scope>
    <source>
        <strain evidence="12 13">BerOc1</strain>
    </source>
</reference>
<evidence type="ECO:0000256" key="8">
    <source>
        <dbReference type="ARBA" id="ARBA00048988"/>
    </source>
</evidence>
<evidence type="ECO:0000256" key="6">
    <source>
        <dbReference type="ARBA" id="ARBA00034617"/>
    </source>
</evidence>
<evidence type="ECO:0000256" key="7">
    <source>
        <dbReference type="ARBA" id="ARBA00034808"/>
    </source>
</evidence>
<dbReference type="InterPro" id="IPR038726">
    <property type="entry name" value="PDDEXK_AddAB-type"/>
</dbReference>
<dbReference type="PROSITE" id="PS51217">
    <property type="entry name" value="UVRD_HELICASE_CTER"/>
    <property type="match status" value="1"/>
</dbReference>